<dbReference type="Pfam" id="PF00578">
    <property type="entry name" value="AhpC-TSA"/>
    <property type="match status" value="1"/>
</dbReference>
<comment type="caution">
    <text evidence="2">The sequence shown here is derived from an EMBL/GenBank/DDBJ whole genome shotgun (WGS) entry which is preliminary data.</text>
</comment>
<dbReference type="InterPro" id="IPR050553">
    <property type="entry name" value="Thioredoxin_ResA/DsbE_sf"/>
</dbReference>
<dbReference type="PANTHER" id="PTHR42852:SF13">
    <property type="entry name" value="PROTEIN DIPZ"/>
    <property type="match status" value="1"/>
</dbReference>
<accession>A0A923PI86</accession>
<evidence type="ECO:0000313" key="2">
    <source>
        <dbReference type="EMBL" id="MBC6993764.1"/>
    </source>
</evidence>
<dbReference type="SUPFAM" id="SSF52833">
    <property type="entry name" value="Thioredoxin-like"/>
    <property type="match status" value="1"/>
</dbReference>
<feature type="domain" description="Thioredoxin" evidence="1">
    <location>
        <begin position="83"/>
        <end position="226"/>
    </location>
</feature>
<proteinExistence type="predicted"/>
<evidence type="ECO:0000259" key="1">
    <source>
        <dbReference type="PROSITE" id="PS51352"/>
    </source>
</evidence>
<dbReference type="EMBL" id="JACSIT010000077">
    <property type="protein sequence ID" value="MBC6993764.1"/>
    <property type="molecule type" value="Genomic_DNA"/>
</dbReference>
<dbReference type="GO" id="GO:0016491">
    <property type="term" value="F:oxidoreductase activity"/>
    <property type="evidence" value="ECO:0007669"/>
    <property type="project" value="InterPro"/>
</dbReference>
<dbReference type="InterPro" id="IPR013766">
    <property type="entry name" value="Thioredoxin_domain"/>
</dbReference>
<dbReference type="Gene3D" id="3.40.30.10">
    <property type="entry name" value="Glutaredoxin"/>
    <property type="match status" value="1"/>
</dbReference>
<keyword evidence="3" id="KW-1185">Reference proteome</keyword>
<dbReference type="AlphaFoldDB" id="A0A923PI86"/>
<dbReference type="InterPro" id="IPR000866">
    <property type="entry name" value="AhpC/TSA"/>
</dbReference>
<sequence length="227" mass="25099">MTENPNHPANARPLDRTRSAKNVSRALLAPLFLIAFLLSGCQVEPDAYEARYLRCMENVEVSTFSVEGSDKIGYVYDGFDEQCLIGAILPSFQSTTLQDLAVDDSHLEGKINVINTWFMECKPCLAEIPDLNALVDKYGVAEINYWAVTPDPRSEVEGFLEDHPFAFTIIADGQDLINSRLRLTTGYPTTIVTDEENRILAIFKGQSSNGVSTASKLDTLLSTLVTK</sequence>
<dbReference type="GO" id="GO:0016209">
    <property type="term" value="F:antioxidant activity"/>
    <property type="evidence" value="ECO:0007669"/>
    <property type="project" value="InterPro"/>
</dbReference>
<dbReference type="PROSITE" id="PS51352">
    <property type="entry name" value="THIOREDOXIN_2"/>
    <property type="match status" value="1"/>
</dbReference>
<dbReference type="InterPro" id="IPR036249">
    <property type="entry name" value="Thioredoxin-like_sf"/>
</dbReference>
<dbReference type="RefSeq" id="WP_187465865.1">
    <property type="nucleotide sequence ID" value="NZ_JACSIT010000077.1"/>
</dbReference>
<dbReference type="PANTHER" id="PTHR42852">
    <property type="entry name" value="THIOL:DISULFIDE INTERCHANGE PROTEIN DSBE"/>
    <property type="match status" value="1"/>
</dbReference>
<gene>
    <name evidence="2" type="ORF">H9S92_06310</name>
</gene>
<protein>
    <submittedName>
        <fullName evidence="2">TlpA family protein disulfide reductase</fullName>
    </submittedName>
</protein>
<dbReference type="Proteomes" id="UP000650081">
    <property type="component" value="Unassembled WGS sequence"/>
</dbReference>
<organism evidence="2 3">
    <name type="scientific">Neolewinella lacunae</name>
    <dbReference type="NCBI Taxonomy" id="1517758"/>
    <lineage>
        <taxon>Bacteria</taxon>
        <taxon>Pseudomonadati</taxon>
        <taxon>Bacteroidota</taxon>
        <taxon>Saprospiria</taxon>
        <taxon>Saprospirales</taxon>
        <taxon>Lewinellaceae</taxon>
        <taxon>Neolewinella</taxon>
    </lineage>
</organism>
<evidence type="ECO:0000313" key="3">
    <source>
        <dbReference type="Proteomes" id="UP000650081"/>
    </source>
</evidence>
<reference evidence="2" key="1">
    <citation type="submission" date="2020-08" db="EMBL/GenBank/DDBJ databases">
        <title>Lewinella bacteria from marine environments.</title>
        <authorList>
            <person name="Zhong Y."/>
        </authorList>
    </citation>
    <scope>NUCLEOTIDE SEQUENCE</scope>
    <source>
        <strain evidence="2">KCTC 42187</strain>
    </source>
</reference>
<name>A0A923PI86_9BACT</name>
<dbReference type="CDD" id="cd02966">
    <property type="entry name" value="TlpA_like_family"/>
    <property type="match status" value="1"/>
</dbReference>